<dbReference type="AlphaFoldDB" id="A0AA51X6B3"/>
<comment type="catalytic activity">
    <reaction evidence="1 10">
        <text>Transfers a segment of a (1-&gt;4)-alpha-D-glucan to a new position in an acceptor, which may be glucose or a (1-&gt;4)-alpha-D-glucan.</text>
        <dbReference type="EC" id="2.4.1.25"/>
    </reaction>
</comment>
<dbReference type="PANTHER" id="PTHR32438:SF5">
    <property type="entry name" value="4-ALPHA-GLUCANOTRANSFERASE DPE1, CHLOROPLASTIC_AMYLOPLASTIC"/>
    <property type="match status" value="1"/>
</dbReference>
<proteinExistence type="inferred from homology"/>
<evidence type="ECO:0000256" key="9">
    <source>
        <dbReference type="ARBA" id="ARBA00031501"/>
    </source>
</evidence>
<gene>
    <name evidence="12" type="primary">malQ</name>
    <name evidence="12" type="ORF">Q9312_17165</name>
</gene>
<keyword evidence="5 10" id="KW-0328">Glycosyltransferase</keyword>
<name>A0AA51X6B3_9GAMM</name>
<dbReference type="Pfam" id="PF02446">
    <property type="entry name" value="Glyco_hydro_77"/>
    <property type="match status" value="1"/>
</dbReference>
<evidence type="ECO:0000256" key="2">
    <source>
        <dbReference type="ARBA" id="ARBA00005684"/>
    </source>
</evidence>
<dbReference type="RefSeq" id="WP_309202084.1">
    <property type="nucleotide sequence ID" value="NZ_CP133548.1"/>
</dbReference>
<dbReference type="PANTHER" id="PTHR32438">
    <property type="entry name" value="4-ALPHA-GLUCANOTRANSFERASE DPE1, CHLOROPLASTIC/AMYLOPLASTIC"/>
    <property type="match status" value="1"/>
</dbReference>
<evidence type="ECO:0000259" key="11">
    <source>
        <dbReference type="Pfam" id="PF21226"/>
    </source>
</evidence>
<evidence type="ECO:0000256" key="6">
    <source>
        <dbReference type="ARBA" id="ARBA00022679"/>
    </source>
</evidence>
<accession>A0AA51X6B3</accession>
<dbReference type="NCBIfam" id="TIGR00217">
    <property type="entry name" value="malQ"/>
    <property type="match status" value="1"/>
</dbReference>
<keyword evidence="13" id="KW-1185">Reference proteome</keyword>
<dbReference type="InterPro" id="IPR048458">
    <property type="entry name" value="MalQ_N"/>
</dbReference>
<dbReference type="GO" id="GO:0005975">
    <property type="term" value="P:carbohydrate metabolic process"/>
    <property type="evidence" value="ECO:0007669"/>
    <property type="project" value="InterPro"/>
</dbReference>
<dbReference type="Proteomes" id="UP001239782">
    <property type="component" value="Chromosome"/>
</dbReference>
<dbReference type="InterPro" id="IPR017853">
    <property type="entry name" value="GH"/>
</dbReference>
<organism evidence="12 13">
    <name type="scientific">Pleionea litopenaei</name>
    <dbReference type="NCBI Taxonomy" id="3070815"/>
    <lineage>
        <taxon>Bacteria</taxon>
        <taxon>Pseudomonadati</taxon>
        <taxon>Pseudomonadota</taxon>
        <taxon>Gammaproteobacteria</taxon>
        <taxon>Oceanospirillales</taxon>
        <taxon>Pleioneaceae</taxon>
        <taxon>Pleionea</taxon>
    </lineage>
</organism>
<dbReference type="Gene3D" id="3.20.20.80">
    <property type="entry name" value="Glycosidases"/>
    <property type="match status" value="1"/>
</dbReference>
<dbReference type="InterPro" id="IPR003385">
    <property type="entry name" value="Glyco_hydro_77"/>
</dbReference>
<evidence type="ECO:0000256" key="1">
    <source>
        <dbReference type="ARBA" id="ARBA00000439"/>
    </source>
</evidence>
<keyword evidence="6 10" id="KW-0808">Transferase</keyword>
<evidence type="ECO:0000313" key="13">
    <source>
        <dbReference type="Proteomes" id="UP001239782"/>
    </source>
</evidence>
<keyword evidence="7 10" id="KW-0119">Carbohydrate metabolism</keyword>
<dbReference type="EC" id="2.4.1.25" evidence="3 10"/>
<evidence type="ECO:0000256" key="4">
    <source>
        <dbReference type="ARBA" id="ARBA00020295"/>
    </source>
</evidence>
<dbReference type="SUPFAM" id="SSF51445">
    <property type="entry name" value="(Trans)glycosidases"/>
    <property type="match status" value="1"/>
</dbReference>
<protein>
    <recommendedName>
        <fullName evidence="4 10">4-alpha-glucanotransferase</fullName>
        <ecNumber evidence="3 10">2.4.1.25</ecNumber>
    </recommendedName>
    <alternativeName>
        <fullName evidence="8 10">Amylomaltase</fullName>
    </alternativeName>
    <alternativeName>
        <fullName evidence="9 10">Disproportionating enzyme</fullName>
    </alternativeName>
</protein>
<evidence type="ECO:0000256" key="10">
    <source>
        <dbReference type="RuleBase" id="RU361207"/>
    </source>
</evidence>
<feature type="domain" description="MalQ N-terminal beta-sandwich" evidence="11">
    <location>
        <begin position="76"/>
        <end position="159"/>
    </location>
</feature>
<dbReference type="EMBL" id="CP133548">
    <property type="protein sequence ID" value="WMS86948.1"/>
    <property type="molecule type" value="Genomic_DNA"/>
</dbReference>
<evidence type="ECO:0000256" key="8">
    <source>
        <dbReference type="ARBA" id="ARBA00031423"/>
    </source>
</evidence>
<comment type="similarity">
    <text evidence="2 10">Belongs to the disproportionating enzyme family.</text>
</comment>
<reference evidence="12 13" key="1">
    <citation type="submission" date="2023-08" db="EMBL/GenBank/DDBJ databases">
        <title>Pleionea litopenaei sp. nov., isolated from stomach of juvenile Litopenaeus vannamei.</title>
        <authorList>
            <person name="Rho A.M."/>
            <person name="Hwang C.Y."/>
        </authorList>
    </citation>
    <scope>NUCLEOTIDE SEQUENCE [LARGE SCALE GENOMIC DNA]</scope>
    <source>
        <strain evidence="12 13">HL-JVS1</strain>
    </source>
</reference>
<dbReference type="KEGG" id="plei:Q9312_17165"/>
<evidence type="ECO:0000256" key="5">
    <source>
        <dbReference type="ARBA" id="ARBA00022676"/>
    </source>
</evidence>
<evidence type="ECO:0000313" key="12">
    <source>
        <dbReference type="EMBL" id="WMS86948.1"/>
    </source>
</evidence>
<evidence type="ECO:0000256" key="3">
    <source>
        <dbReference type="ARBA" id="ARBA00012560"/>
    </source>
</evidence>
<dbReference type="GO" id="GO:0004134">
    <property type="term" value="F:4-alpha-glucanotransferase activity"/>
    <property type="evidence" value="ECO:0007669"/>
    <property type="project" value="UniProtKB-EC"/>
</dbReference>
<evidence type="ECO:0000256" key="7">
    <source>
        <dbReference type="ARBA" id="ARBA00023277"/>
    </source>
</evidence>
<dbReference type="Pfam" id="PF21226">
    <property type="entry name" value="MalQ_N"/>
    <property type="match status" value="1"/>
</dbReference>
<sequence>MSAIQQLAEQVGFHNEYTNCFGQQVYAEDESRASLLNAMGYDVSSEDIIYQQIETLKNSQWLRLIAPTEVIKEELSEPVVDIVLNENEQKLQYQVEMENGELVKGNVSVNDSDIESQKTIDKQSYRRVTLKLPKMPMGYHTLTVNSGERVATSTLIVAPQKCYQPSDAAAFKMWGLAAQVYSLRHSTSIGTGDFSALKRLVEQAGQKGASLIGVNPLHPLFPSNPAHRSPYSPSSRNFWNVMYLDPRAFPNFSDCKAVQEALERGENRTLIEQLNSQEHIDYAVSGRFKLSLFELLFKDFQEKHLSQSSALAQAFQSFRIEQGQDLDILTTYEALYEHFHQLDHNAYGWRDWPEDYQSPTTPAVKAFAEEFSDRIDFFAFLQWNADRQLTAIKETAERAGMPVGLYLDLAVGSDGGGADVWSNREVYVAGGAVGAPPDATNTIGQDWGLTPINPVALKEQGFQALIKPMRSCMRHAGALRIDHVLGYMRQYWVAPGKRADEGIYISFPFEDMLRVIALESQRSRCIVIGEDLGTVPEGFGEIMANAGLLSYRVLFFERWESGLFHRPEVYPEQAMVTVSTHDLPTVHGWWSGEDLNWRDKLKLYPNQEMGVQQRAQRISDREQLLAALDDAQVIAKNEHPSTHPPEMNIALARAVQSFLAKTKGAIQMIPLEDALGIEQQVNIPGTIDEHPNWLQRLSLSVDALWQHDYMQAVIETMNQQRPRS</sequence>